<evidence type="ECO:0000256" key="4">
    <source>
        <dbReference type="SAM" id="SignalP"/>
    </source>
</evidence>
<dbReference type="EMBL" id="UGTP01000001">
    <property type="protein sequence ID" value="SUC12521.1"/>
    <property type="molecule type" value="Genomic_DNA"/>
</dbReference>
<keyword evidence="4" id="KW-0732">Signal</keyword>
<dbReference type="InterPro" id="IPR008969">
    <property type="entry name" value="CarboxyPept-like_regulatory"/>
</dbReference>
<evidence type="ECO:0000256" key="2">
    <source>
        <dbReference type="ARBA" id="ARBA00023136"/>
    </source>
</evidence>
<protein>
    <submittedName>
        <fullName evidence="6">Outer membrane cobalamin receptor protein</fullName>
    </submittedName>
</protein>
<dbReference type="Proteomes" id="UP000254235">
    <property type="component" value="Unassembled WGS sequence"/>
</dbReference>
<dbReference type="Pfam" id="PF13715">
    <property type="entry name" value="CarbopepD_reg_2"/>
    <property type="match status" value="1"/>
</dbReference>
<dbReference type="Gene3D" id="2.40.170.20">
    <property type="entry name" value="TonB-dependent receptor, beta-barrel domain"/>
    <property type="match status" value="1"/>
</dbReference>
<name>A0A379F1M0_9BACT</name>
<dbReference type="SUPFAM" id="SSF56935">
    <property type="entry name" value="Porins"/>
    <property type="match status" value="1"/>
</dbReference>
<evidence type="ECO:0000256" key="1">
    <source>
        <dbReference type="ARBA" id="ARBA00004442"/>
    </source>
</evidence>
<dbReference type="GO" id="GO:0009279">
    <property type="term" value="C:cell outer membrane"/>
    <property type="evidence" value="ECO:0007669"/>
    <property type="project" value="UniProtKB-SubCell"/>
</dbReference>
<evidence type="ECO:0000259" key="5">
    <source>
        <dbReference type="Pfam" id="PF14905"/>
    </source>
</evidence>
<dbReference type="InterPro" id="IPR036942">
    <property type="entry name" value="Beta-barrel_TonB_sf"/>
</dbReference>
<sequence>MRKKRNLFITAFLCILTLSIQAQENYYGKIVDNKQQPISFANVALLNANDSSFVTGVTTDEDGKFNLLNVSKGLLKISRIGYNDQIINAKPNTPLSVILSSAITNLEGVEVALRRPITRIEGDALVTSIKGTILENVGNANDVLGHLPGIITTAKGIAVFGKGKPLVYINGKKVNNDNLLEQLKSNKIKKVEVVMNPGARYNATVNAVIRITSERAPGEGLAFDSTTKLSYCDYLNGSEIINANYRRDKLDIFADLEYSRKKTKGSSNNVQNTWLASQYTQNVDMSQKETSKLYDSRLGFNYTISPVHAFGLFYKVSHNPTDFCSLYNTQSWINNILNDENNVVDYNNAKITTHNIDAYYTNQIGKWTLNTTFDVLWKYAKGNENINETHLNISNRTITSTDKISSRMLAGEFHLSHPFLKGQINLGTEISDSHRDENFVNIENVLPSNNLLIKEMNTAVYLEMMQRLGKIGFQIGVRYEHINSNYYENKQKIEEQSRVYNKLFPTIMMMIPINRGMVQLSYTKKYNRPLYSQLGGRVSYVNKYLYQSGNPNLRPSYVDNISCNIQYSWAMLMLNYAHTTDKIITSALDYGNGNATLFKNMNSEYKMTELQLGLQVSPQFKRYYPALMVGMFVPFYKEMYKGETKSFNRVMGIVKFNNIISLTPTCMLSADLSWRSKGNAENMDMAQTWQINAGLMKQLGKNWKMKLMINDIFNSARKNCFTLYSGVREIEMAKFFNTRSIECTLTYSFNTIKSKYKGKGAGNNEKDRL</sequence>
<feature type="chain" id="PRO_5016739022" evidence="4">
    <location>
        <begin position="23"/>
        <end position="769"/>
    </location>
</feature>
<proteinExistence type="predicted"/>
<dbReference type="OrthoDB" id="905020at2"/>
<organism evidence="6 7">
    <name type="scientific">Prevotella pallens</name>
    <dbReference type="NCBI Taxonomy" id="60133"/>
    <lineage>
        <taxon>Bacteria</taxon>
        <taxon>Pseudomonadati</taxon>
        <taxon>Bacteroidota</taxon>
        <taxon>Bacteroidia</taxon>
        <taxon>Bacteroidales</taxon>
        <taxon>Prevotellaceae</taxon>
        <taxon>Prevotella</taxon>
    </lineage>
</organism>
<accession>A0A379F1M0</accession>
<evidence type="ECO:0000256" key="3">
    <source>
        <dbReference type="ARBA" id="ARBA00023237"/>
    </source>
</evidence>
<evidence type="ECO:0000313" key="7">
    <source>
        <dbReference type="Proteomes" id="UP000254235"/>
    </source>
</evidence>
<dbReference type="InterPro" id="IPR041700">
    <property type="entry name" value="OMP_b-brl_3"/>
</dbReference>
<keyword evidence="3" id="KW-0998">Cell outer membrane</keyword>
<feature type="domain" description="Outer membrane protein beta-barrel" evidence="5">
    <location>
        <begin position="369"/>
        <end position="747"/>
    </location>
</feature>
<dbReference type="AlphaFoldDB" id="A0A379F1M0"/>
<keyword evidence="6" id="KW-0675">Receptor</keyword>
<feature type="signal peptide" evidence="4">
    <location>
        <begin position="1"/>
        <end position="22"/>
    </location>
</feature>
<dbReference type="RefSeq" id="WP_115083298.1">
    <property type="nucleotide sequence ID" value="NZ_UGTP01000001.1"/>
</dbReference>
<dbReference type="SUPFAM" id="SSF49464">
    <property type="entry name" value="Carboxypeptidase regulatory domain-like"/>
    <property type="match status" value="1"/>
</dbReference>
<evidence type="ECO:0000313" key="6">
    <source>
        <dbReference type="EMBL" id="SUC12521.1"/>
    </source>
</evidence>
<dbReference type="GeneID" id="78570822"/>
<reference evidence="6 7" key="1">
    <citation type="submission" date="2018-06" db="EMBL/GenBank/DDBJ databases">
        <authorList>
            <consortium name="Pathogen Informatics"/>
            <person name="Doyle S."/>
        </authorList>
    </citation>
    <scope>NUCLEOTIDE SEQUENCE [LARGE SCALE GENOMIC DNA]</scope>
    <source>
        <strain evidence="6 7">NCTC13043</strain>
    </source>
</reference>
<keyword evidence="2" id="KW-0472">Membrane</keyword>
<gene>
    <name evidence="6" type="ORF">NCTC13043_01128</name>
</gene>
<dbReference type="Pfam" id="PF14905">
    <property type="entry name" value="OMP_b-brl_3"/>
    <property type="match status" value="1"/>
</dbReference>
<comment type="subcellular location">
    <subcellularLocation>
        <location evidence="1">Cell outer membrane</location>
    </subcellularLocation>
</comment>